<evidence type="ECO:0008006" key="4">
    <source>
        <dbReference type="Google" id="ProtNLM"/>
    </source>
</evidence>
<dbReference type="InterPro" id="IPR021765">
    <property type="entry name" value="UstYa-like"/>
</dbReference>
<dbReference type="OrthoDB" id="3687641at2759"/>
<evidence type="ECO:0000256" key="1">
    <source>
        <dbReference type="ARBA" id="ARBA00035112"/>
    </source>
</evidence>
<evidence type="ECO:0000313" key="3">
    <source>
        <dbReference type="Proteomes" id="UP000054321"/>
    </source>
</evidence>
<dbReference type="EMBL" id="KN832870">
    <property type="protein sequence ID" value="KIN08640.1"/>
    <property type="molecule type" value="Genomic_DNA"/>
</dbReference>
<reference evidence="2 3" key="1">
    <citation type="submission" date="2014-04" db="EMBL/GenBank/DDBJ databases">
        <authorList>
            <consortium name="DOE Joint Genome Institute"/>
            <person name="Kuo A."/>
            <person name="Martino E."/>
            <person name="Perotto S."/>
            <person name="Kohler A."/>
            <person name="Nagy L.G."/>
            <person name="Floudas D."/>
            <person name="Copeland A."/>
            <person name="Barry K.W."/>
            <person name="Cichocki N."/>
            <person name="Veneault-Fourrey C."/>
            <person name="LaButti K."/>
            <person name="Lindquist E.A."/>
            <person name="Lipzen A."/>
            <person name="Lundell T."/>
            <person name="Morin E."/>
            <person name="Murat C."/>
            <person name="Sun H."/>
            <person name="Tunlid A."/>
            <person name="Henrissat B."/>
            <person name="Grigoriev I.V."/>
            <person name="Hibbett D.S."/>
            <person name="Martin F."/>
            <person name="Nordberg H.P."/>
            <person name="Cantor M.N."/>
            <person name="Hua S.X."/>
        </authorList>
    </citation>
    <scope>NUCLEOTIDE SEQUENCE [LARGE SCALE GENOMIC DNA]</scope>
    <source>
        <strain evidence="2 3">Zn</strain>
    </source>
</reference>
<dbReference type="Pfam" id="PF11807">
    <property type="entry name" value="UstYa"/>
    <property type="match status" value="1"/>
</dbReference>
<dbReference type="InParanoid" id="A0A0C3I0Q9"/>
<evidence type="ECO:0000313" key="2">
    <source>
        <dbReference type="EMBL" id="KIN08640.1"/>
    </source>
</evidence>
<dbReference type="Proteomes" id="UP000054321">
    <property type="component" value="Unassembled WGS sequence"/>
</dbReference>
<organism evidence="2 3">
    <name type="scientific">Oidiodendron maius (strain Zn)</name>
    <dbReference type="NCBI Taxonomy" id="913774"/>
    <lineage>
        <taxon>Eukaryota</taxon>
        <taxon>Fungi</taxon>
        <taxon>Dikarya</taxon>
        <taxon>Ascomycota</taxon>
        <taxon>Pezizomycotina</taxon>
        <taxon>Leotiomycetes</taxon>
        <taxon>Leotiomycetes incertae sedis</taxon>
        <taxon>Myxotrichaceae</taxon>
        <taxon>Oidiodendron</taxon>
    </lineage>
</organism>
<dbReference type="GO" id="GO:0043386">
    <property type="term" value="P:mycotoxin biosynthetic process"/>
    <property type="evidence" value="ECO:0007669"/>
    <property type="project" value="InterPro"/>
</dbReference>
<protein>
    <recommendedName>
        <fullName evidence="4">Tat pathway signal sequence protein</fullName>
    </recommendedName>
</protein>
<reference evidence="3" key="2">
    <citation type="submission" date="2015-01" db="EMBL/GenBank/DDBJ databases">
        <title>Evolutionary Origins and Diversification of the Mycorrhizal Mutualists.</title>
        <authorList>
            <consortium name="DOE Joint Genome Institute"/>
            <consortium name="Mycorrhizal Genomics Consortium"/>
            <person name="Kohler A."/>
            <person name="Kuo A."/>
            <person name="Nagy L.G."/>
            <person name="Floudas D."/>
            <person name="Copeland A."/>
            <person name="Barry K.W."/>
            <person name="Cichocki N."/>
            <person name="Veneault-Fourrey C."/>
            <person name="LaButti K."/>
            <person name="Lindquist E.A."/>
            <person name="Lipzen A."/>
            <person name="Lundell T."/>
            <person name="Morin E."/>
            <person name="Murat C."/>
            <person name="Riley R."/>
            <person name="Ohm R."/>
            <person name="Sun H."/>
            <person name="Tunlid A."/>
            <person name="Henrissat B."/>
            <person name="Grigoriev I.V."/>
            <person name="Hibbett D.S."/>
            <person name="Martin F."/>
        </authorList>
    </citation>
    <scope>NUCLEOTIDE SEQUENCE [LARGE SCALE GENOMIC DNA]</scope>
    <source>
        <strain evidence="3">Zn</strain>
    </source>
</reference>
<dbReference type="STRING" id="913774.A0A0C3I0Q9"/>
<comment type="similarity">
    <text evidence="1">Belongs to the ustYa family.</text>
</comment>
<dbReference type="PANTHER" id="PTHR33365">
    <property type="entry name" value="YALI0B05434P"/>
    <property type="match status" value="1"/>
</dbReference>
<sequence>MYRGLGDHAYMAQVDVFHQLHCLNQLRKLIYPEYYNYAPSNLHHPDIWFVHLNHCVNIIAQNLMCSENTDFITLQWVEAQFYPYPDFNVYHQCRDIDSLLDWTTKTSGPGTMDEAG</sequence>
<dbReference type="HOGENOM" id="CLU_042941_7_0_1"/>
<proteinExistence type="inferred from homology"/>
<name>A0A0C3I0Q9_OIDMZ</name>
<keyword evidence="3" id="KW-1185">Reference proteome</keyword>
<dbReference type="AlphaFoldDB" id="A0A0C3I0Q9"/>
<accession>A0A0C3I0Q9</accession>
<gene>
    <name evidence="2" type="ORF">OIDMADRAFT_107231</name>
</gene>
<dbReference type="PANTHER" id="PTHR33365:SF14">
    <property type="entry name" value="TAT PATHWAY SIGNAL SEQUENCE"/>
    <property type="match status" value="1"/>
</dbReference>